<reference evidence="2" key="1">
    <citation type="journal article" date="2019" name="Microbiol. Immunol.">
        <title>Molecular and phenotypic characterization of Leptospira johnsonii sp. nov., Leptospira ellinghausenii sp. nov. and Leptospira ryugenii sp. nov. isolated from soil and water in Japan.</title>
        <authorList>
            <person name="Masuzawa T."/>
            <person name="Saito M."/>
            <person name="Nakao R."/>
            <person name="Nikaido Y."/>
            <person name="Matsumoto M."/>
            <person name="Ogawa M."/>
            <person name="Yokoyama M."/>
            <person name="Hidaka Y."/>
            <person name="Tomita J."/>
            <person name="Sakakibara K."/>
            <person name="Suzuki K."/>
            <person name="Yasuda S."/>
            <person name="Sato H."/>
            <person name="Yamaguchi M."/>
            <person name="Yoshida S.I."/>
            <person name="Koizumi N."/>
            <person name="Kawamura Y."/>
        </authorList>
    </citation>
    <scope>NUCLEOTIDE SEQUENCE [LARGE SCALE GENOMIC DNA]</scope>
    <source>
        <strain evidence="2">E18</strain>
    </source>
</reference>
<protein>
    <submittedName>
        <fullName evidence="1">SsrA-binding protein</fullName>
    </submittedName>
</protein>
<evidence type="ECO:0000313" key="1">
    <source>
        <dbReference type="EMBL" id="GBF43020.1"/>
    </source>
</evidence>
<name>A0A2P2DEK9_9LEPT</name>
<comment type="caution">
    <text evidence="1">The sequence shown here is derived from an EMBL/GenBank/DDBJ whole genome shotgun (WGS) entry which is preliminary data.</text>
</comment>
<accession>A0A2P2DEK9</accession>
<organism evidence="1 2">
    <name type="scientific">Leptospira ellinghausenii</name>
    <dbReference type="NCBI Taxonomy" id="1917822"/>
    <lineage>
        <taxon>Bacteria</taxon>
        <taxon>Pseudomonadati</taxon>
        <taxon>Spirochaetota</taxon>
        <taxon>Spirochaetia</taxon>
        <taxon>Leptospirales</taxon>
        <taxon>Leptospiraceae</taxon>
        <taxon>Leptospira</taxon>
    </lineage>
</organism>
<proteinExistence type="predicted"/>
<keyword evidence="2" id="KW-1185">Reference proteome</keyword>
<dbReference type="Proteomes" id="UP000245206">
    <property type="component" value="Unassembled WGS sequence"/>
</dbReference>
<dbReference type="EMBL" id="BFAZ01000009">
    <property type="protein sequence ID" value="GBF43020.1"/>
    <property type="molecule type" value="Genomic_DNA"/>
</dbReference>
<gene>
    <name evidence="1" type="primary">smpB</name>
    <name evidence="1" type="ORF">LPTSP2_23160</name>
</gene>
<dbReference type="AlphaFoldDB" id="A0A2P2DEK9"/>
<evidence type="ECO:0000313" key="2">
    <source>
        <dbReference type="Proteomes" id="UP000245206"/>
    </source>
</evidence>
<sequence>MIQKLVKLLKKKEYKKFPNYKTLSGLMGLTETELKCYFRNATEIKIEIARFNRKHSKKIAKKRSLENEKGKLDELLQNDMIFSYYFWNFF</sequence>